<dbReference type="SUPFAM" id="SSF47565">
    <property type="entry name" value="Insect pheromone/odorant-binding proteins"/>
    <property type="match status" value="1"/>
</dbReference>
<sequence>MDAQIIECANKASNGDNECEIIFDADKCVTDLFGIPLYLRRVDDCIKEVEFSNDTSPAEDTKYTSKMKCIHTCLVEKNGILSDGKIVEEKFLAAIKKAYPKADDSFFTEAKKCIEKANEETDKCEVMSTVNTCIFQKFGEQTHDKHLMMTANALRLFKVTS</sequence>
<dbReference type="CDD" id="cd23992">
    <property type="entry name" value="PBP_GOBP"/>
    <property type="match status" value="1"/>
</dbReference>
<accession>A0A514TTZ1</accession>
<dbReference type="Pfam" id="PF01395">
    <property type="entry name" value="PBP_GOBP"/>
    <property type="match status" value="1"/>
</dbReference>
<name>A0A514TTZ1_ENCFO</name>
<protein>
    <submittedName>
        <fullName evidence="1">Odorant-binding protein 4</fullName>
    </submittedName>
</protein>
<evidence type="ECO:0000313" key="1">
    <source>
        <dbReference type="EMBL" id="QDJ95947.1"/>
    </source>
</evidence>
<dbReference type="GO" id="GO:0005549">
    <property type="term" value="F:odorant binding"/>
    <property type="evidence" value="ECO:0007669"/>
    <property type="project" value="InterPro"/>
</dbReference>
<reference evidence="1" key="1">
    <citation type="submission" date="2019-05" db="EMBL/GenBank/DDBJ databases">
        <title>The identification and expression analysis of odorant binding protein genes in Encarsia formosa by antennal transcriptome analysis.</title>
        <authorList>
            <person name="He Y."/>
        </authorList>
    </citation>
    <scope>NUCLEOTIDE SEQUENCE</scope>
    <source>
        <tissue evidence="1">Antenna</tissue>
    </source>
</reference>
<proteinExistence type="evidence at transcript level"/>
<dbReference type="EMBL" id="MK990469">
    <property type="protein sequence ID" value="QDJ95947.1"/>
    <property type="molecule type" value="mRNA"/>
</dbReference>
<organism evidence="1">
    <name type="scientific">Encarsia formosa</name>
    <name type="common">Whitefly parasite</name>
    <dbReference type="NCBI Taxonomy" id="32400"/>
    <lineage>
        <taxon>Eukaryota</taxon>
        <taxon>Metazoa</taxon>
        <taxon>Ecdysozoa</taxon>
        <taxon>Arthropoda</taxon>
        <taxon>Hexapoda</taxon>
        <taxon>Insecta</taxon>
        <taxon>Pterygota</taxon>
        <taxon>Neoptera</taxon>
        <taxon>Endopterygota</taxon>
        <taxon>Hymenoptera</taxon>
        <taxon>Apocrita</taxon>
        <taxon>Proctotrupomorpha</taxon>
        <taxon>Chalcidoidea</taxon>
        <taxon>Aphelinidae</taxon>
        <taxon>Coccophaginae</taxon>
        <taxon>Encarsia</taxon>
    </lineage>
</organism>
<dbReference type="Gene3D" id="1.10.238.20">
    <property type="entry name" value="Pheromone/general odorant binding protein domain"/>
    <property type="match status" value="1"/>
</dbReference>
<dbReference type="InterPro" id="IPR036728">
    <property type="entry name" value="PBP_GOBP_sf"/>
</dbReference>
<dbReference type="AlphaFoldDB" id="A0A514TTZ1"/>
<dbReference type="InterPro" id="IPR006170">
    <property type="entry name" value="PBP/GOBP"/>
</dbReference>